<dbReference type="Gene3D" id="3.90.220.20">
    <property type="entry name" value="DNA methylase specificity domains"/>
    <property type="match status" value="2"/>
</dbReference>
<evidence type="ECO:0000256" key="4">
    <source>
        <dbReference type="SAM" id="Coils"/>
    </source>
</evidence>
<comment type="caution">
    <text evidence="6">The sequence shown here is derived from an EMBL/GenBank/DDBJ whole genome shotgun (WGS) entry which is preliminary data.</text>
</comment>
<organism evidence="6 7">
    <name type="scientific">Parasediminibacterium paludis</name>
    <dbReference type="NCBI Taxonomy" id="908966"/>
    <lineage>
        <taxon>Bacteria</taxon>
        <taxon>Pseudomonadati</taxon>
        <taxon>Bacteroidota</taxon>
        <taxon>Chitinophagia</taxon>
        <taxon>Chitinophagales</taxon>
        <taxon>Chitinophagaceae</taxon>
        <taxon>Parasediminibacterium</taxon>
    </lineage>
</organism>
<keyword evidence="2" id="KW-0680">Restriction system</keyword>
<dbReference type="PANTHER" id="PTHR30408">
    <property type="entry name" value="TYPE-1 RESTRICTION ENZYME ECOKI SPECIFICITY PROTEIN"/>
    <property type="match status" value="1"/>
</dbReference>
<keyword evidence="6" id="KW-0540">Nuclease</keyword>
<dbReference type="InterPro" id="IPR000055">
    <property type="entry name" value="Restrct_endonuc_typeI_TRD"/>
</dbReference>
<dbReference type="InterPro" id="IPR052021">
    <property type="entry name" value="Type-I_RS_S_subunit"/>
</dbReference>
<dbReference type="GO" id="GO:0004519">
    <property type="term" value="F:endonuclease activity"/>
    <property type="evidence" value="ECO:0007669"/>
    <property type="project" value="UniProtKB-KW"/>
</dbReference>
<comment type="similarity">
    <text evidence="1">Belongs to the type-I restriction system S methylase family.</text>
</comment>
<evidence type="ECO:0000313" key="6">
    <source>
        <dbReference type="EMBL" id="MFC4231478.1"/>
    </source>
</evidence>
<dbReference type="Proteomes" id="UP001595906">
    <property type="component" value="Unassembled WGS sequence"/>
</dbReference>
<gene>
    <name evidence="6" type="ORF">ACFOW1_06235</name>
</gene>
<dbReference type="GO" id="GO:0016787">
    <property type="term" value="F:hydrolase activity"/>
    <property type="evidence" value="ECO:0007669"/>
    <property type="project" value="UniProtKB-KW"/>
</dbReference>
<feature type="coiled-coil region" evidence="4">
    <location>
        <begin position="422"/>
        <end position="456"/>
    </location>
</feature>
<reference evidence="7" key="1">
    <citation type="journal article" date="2019" name="Int. J. Syst. Evol. Microbiol.">
        <title>The Global Catalogue of Microorganisms (GCM) 10K type strain sequencing project: providing services to taxonomists for standard genome sequencing and annotation.</title>
        <authorList>
            <consortium name="The Broad Institute Genomics Platform"/>
            <consortium name="The Broad Institute Genome Sequencing Center for Infectious Disease"/>
            <person name="Wu L."/>
            <person name="Ma J."/>
        </authorList>
    </citation>
    <scope>NUCLEOTIDE SEQUENCE [LARGE SCALE GENOMIC DNA]</scope>
    <source>
        <strain evidence="7">CECT 8010</strain>
    </source>
</reference>
<sequence>MRILDLFDLETTIVDSSKISLDESRIDPQFFSSNQLFIDNLDTKPLSHFCEEIFNPGVFKREFLEDSNECRYLASAEIASFEPEITYITNSQADALRLRVKKGWVLITGFGTIGSIRITDSIIDGYAVANNVTRAIVKEKYSGFIAAFLASEYGNKLLNDYAAGAVVKYIEAPQISKIPVPVINESIISSIDKKYLTAVTCREQSHELLQRANALVLQYNNLPPITDIKPETLDSDRMVEIRMTNLNEFTQDYRLDAHFYNPIAKVIVENIIQHCPKNDNLYNIADCSFRGSRSTRNYVDKDNGIAFLSGKNIIQIRPDFKYISKSETANLDDMLLSEGQILISRSGTLGRTLLIYKNYEGCTASEHLIRVKPETSKIDSGYLYAFLSSDYGFHQLLRYKHGAVIDEITEDQISQSLIPLPLEKQQKEIGDLVRQAYELRAEAIRLEDEAQELLTQALTQV</sequence>
<keyword evidence="6" id="KW-0378">Hydrolase</keyword>
<evidence type="ECO:0000256" key="2">
    <source>
        <dbReference type="ARBA" id="ARBA00022747"/>
    </source>
</evidence>
<dbReference type="EMBL" id="JBHSDC010000007">
    <property type="protein sequence ID" value="MFC4231478.1"/>
    <property type="molecule type" value="Genomic_DNA"/>
</dbReference>
<dbReference type="Pfam" id="PF01420">
    <property type="entry name" value="Methylase_S"/>
    <property type="match status" value="1"/>
</dbReference>
<dbReference type="SUPFAM" id="SSF116734">
    <property type="entry name" value="DNA methylase specificity domain"/>
    <property type="match status" value="2"/>
</dbReference>
<feature type="domain" description="Type I restriction modification DNA specificity" evidence="5">
    <location>
        <begin position="320"/>
        <end position="436"/>
    </location>
</feature>
<keyword evidence="4" id="KW-0175">Coiled coil</keyword>
<proteinExistence type="inferred from homology"/>
<evidence type="ECO:0000313" key="7">
    <source>
        <dbReference type="Proteomes" id="UP001595906"/>
    </source>
</evidence>
<evidence type="ECO:0000259" key="5">
    <source>
        <dbReference type="Pfam" id="PF01420"/>
    </source>
</evidence>
<dbReference type="RefSeq" id="WP_379012965.1">
    <property type="nucleotide sequence ID" value="NZ_JBHSDC010000007.1"/>
</dbReference>
<dbReference type="PANTHER" id="PTHR30408:SF12">
    <property type="entry name" value="TYPE I RESTRICTION ENZYME MJAVIII SPECIFICITY SUBUNIT"/>
    <property type="match status" value="1"/>
</dbReference>
<keyword evidence="7" id="KW-1185">Reference proteome</keyword>
<keyword evidence="6" id="KW-0255">Endonuclease</keyword>
<dbReference type="EC" id="3.1.21.-" evidence="6"/>
<evidence type="ECO:0000256" key="1">
    <source>
        <dbReference type="ARBA" id="ARBA00010923"/>
    </source>
</evidence>
<accession>A0ABV8PTN6</accession>
<keyword evidence="3" id="KW-0238">DNA-binding</keyword>
<evidence type="ECO:0000256" key="3">
    <source>
        <dbReference type="ARBA" id="ARBA00023125"/>
    </source>
</evidence>
<protein>
    <submittedName>
        <fullName evidence="6">Restriction endonuclease subunit S</fullName>
        <ecNumber evidence="6">3.1.21.-</ecNumber>
    </submittedName>
</protein>
<name>A0ABV8PTN6_9BACT</name>
<dbReference type="InterPro" id="IPR044946">
    <property type="entry name" value="Restrct_endonuc_typeI_TRD_sf"/>
</dbReference>